<dbReference type="CDD" id="cd01949">
    <property type="entry name" value="GGDEF"/>
    <property type="match status" value="1"/>
</dbReference>
<dbReference type="RefSeq" id="WP_285932583.1">
    <property type="nucleotide sequence ID" value="NZ_JASTZU010000039.1"/>
</dbReference>
<dbReference type="InterPro" id="IPR043128">
    <property type="entry name" value="Rev_trsase/Diguanyl_cyclase"/>
</dbReference>
<dbReference type="InterPro" id="IPR000160">
    <property type="entry name" value="GGDEF_dom"/>
</dbReference>
<keyword evidence="2" id="KW-0808">Transferase</keyword>
<dbReference type="PROSITE" id="PS50887">
    <property type="entry name" value="GGDEF"/>
    <property type="match status" value="1"/>
</dbReference>
<organism evidence="2 3">
    <name type="scientific">Aquibacillus rhizosphaerae</name>
    <dbReference type="NCBI Taxonomy" id="3051431"/>
    <lineage>
        <taxon>Bacteria</taxon>
        <taxon>Bacillati</taxon>
        <taxon>Bacillota</taxon>
        <taxon>Bacilli</taxon>
        <taxon>Bacillales</taxon>
        <taxon>Bacillaceae</taxon>
        <taxon>Aquibacillus</taxon>
    </lineage>
</organism>
<dbReference type="NCBIfam" id="TIGR00254">
    <property type="entry name" value="GGDEF"/>
    <property type="match status" value="1"/>
</dbReference>
<dbReference type="EC" id="2.7.7.65" evidence="2"/>
<comment type="caution">
    <text evidence="2">The sequence shown here is derived from an EMBL/GenBank/DDBJ whole genome shotgun (WGS) entry which is preliminary data.</text>
</comment>
<dbReference type="PANTHER" id="PTHR45138:SF9">
    <property type="entry name" value="DIGUANYLATE CYCLASE DGCM-RELATED"/>
    <property type="match status" value="1"/>
</dbReference>
<dbReference type="InterPro" id="IPR029787">
    <property type="entry name" value="Nucleotide_cyclase"/>
</dbReference>
<dbReference type="PANTHER" id="PTHR45138">
    <property type="entry name" value="REGULATORY COMPONENTS OF SENSORY TRANSDUCTION SYSTEM"/>
    <property type="match status" value="1"/>
</dbReference>
<name>A0ABT7L651_9BACI</name>
<dbReference type="Gene3D" id="3.30.70.270">
    <property type="match status" value="1"/>
</dbReference>
<dbReference type="SUPFAM" id="SSF55781">
    <property type="entry name" value="GAF domain-like"/>
    <property type="match status" value="2"/>
</dbReference>
<proteinExistence type="predicted"/>
<dbReference type="Gene3D" id="3.30.450.40">
    <property type="match status" value="2"/>
</dbReference>
<reference evidence="2 3" key="1">
    <citation type="submission" date="2023-06" db="EMBL/GenBank/DDBJ databases">
        <title>Aquibacillus rhizosphaerae LR5S19.</title>
        <authorList>
            <person name="Sun J.-Q."/>
        </authorList>
    </citation>
    <scope>NUCLEOTIDE SEQUENCE [LARGE SCALE GENOMIC DNA]</scope>
    <source>
        <strain evidence="2 3">LR5S19</strain>
    </source>
</reference>
<sequence>MEINASSWQKELQAIYSEKFIYNTNSFNDDTISEVAMLIKQLIKANCTAIYLYNSWKDDYVLSATSTCEANTLKPSLFEDSEVVEFSYDYTAQCFSVYEGKDLFEEPTKDLSYLMPLNSGKQPLGFLLVTFESCMANDAIYQQLDGVASETFKLLNRLGDFSQTKEKANKYELLYRVTRKFHSSINTHDVLVEVIKTLRDVYPQFNYNLYLSQDYQNDSELPIKELIYNEEFANKSSVQAFLTGKVQMEHNTNNTKSRLFAPLKGKQGVYGVLQITAPNTLLFPSKDIEFITLLAITAGNALENAHLYQQSQQLISDLQLINETSHILNSNLRLTETTFFMNKQIRSSFNPEEVGFVLFKDNNYQVLEGSSSYFLLSESSLFLEKIFPTLKIEKESLFVGDYNSKYSDSSFKYLSVIAIPMVQSQQAIGAIIVLHPSAYYFSFETFKLIKSLVHHSTLAFVNSILREQLEDLVITDYLSKLFSRKYLDEKLQEHINTDNQGSFLLIDIDDFKNINDTYGHDLGDELIVQVANIIKDNIDELGFAARWGGEELAVYLPKSTLDEAIEIAEKLVKLVERGTEPCVTISIGVSHWDVKNSTRDKELAHILFEKADKALYNAKRNGKNCVVQAN</sequence>
<dbReference type="GO" id="GO:0052621">
    <property type="term" value="F:diguanylate cyclase activity"/>
    <property type="evidence" value="ECO:0007669"/>
    <property type="project" value="UniProtKB-EC"/>
</dbReference>
<dbReference type="SMART" id="SM00267">
    <property type="entry name" value="GGDEF"/>
    <property type="match status" value="1"/>
</dbReference>
<dbReference type="EMBL" id="JASTZU010000039">
    <property type="protein sequence ID" value="MDL4841349.1"/>
    <property type="molecule type" value="Genomic_DNA"/>
</dbReference>
<protein>
    <submittedName>
        <fullName evidence="2">Sensor domain-containing diguanylate cyclase</fullName>
        <ecNumber evidence="2">2.7.7.65</ecNumber>
    </submittedName>
</protein>
<dbReference type="InterPro" id="IPR050469">
    <property type="entry name" value="Diguanylate_Cyclase"/>
</dbReference>
<dbReference type="SUPFAM" id="SSF55073">
    <property type="entry name" value="Nucleotide cyclase"/>
    <property type="match status" value="1"/>
</dbReference>
<evidence type="ECO:0000313" key="2">
    <source>
        <dbReference type="EMBL" id="MDL4841349.1"/>
    </source>
</evidence>
<gene>
    <name evidence="2" type="ORF">QQS35_12935</name>
</gene>
<dbReference type="Pfam" id="PF00990">
    <property type="entry name" value="GGDEF"/>
    <property type="match status" value="1"/>
</dbReference>
<evidence type="ECO:0000313" key="3">
    <source>
        <dbReference type="Proteomes" id="UP001235343"/>
    </source>
</evidence>
<accession>A0ABT7L651</accession>
<feature type="domain" description="GGDEF" evidence="1">
    <location>
        <begin position="499"/>
        <end position="630"/>
    </location>
</feature>
<dbReference type="Proteomes" id="UP001235343">
    <property type="component" value="Unassembled WGS sequence"/>
</dbReference>
<dbReference type="InterPro" id="IPR029016">
    <property type="entry name" value="GAF-like_dom_sf"/>
</dbReference>
<keyword evidence="3" id="KW-1185">Reference proteome</keyword>
<evidence type="ECO:0000259" key="1">
    <source>
        <dbReference type="PROSITE" id="PS50887"/>
    </source>
</evidence>
<keyword evidence="2" id="KW-0548">Nucleotidyltransferase</keyword>